<proteinExistence type="predicted"/>
<reference evidence="1" key="1">
    <citation type="journal article" date="2023" name="G3 (Bethesda)">
        <title>A reference genome for the long-term kleptoplast-retaining sea slug Elysia crispata morphotype clarki.</title>
        <authorList>
            <person name="Eastman K.E."/>
            <person name="Pendleton A.L."/>
            <person name="Shaikh M.A."/>
            <person name="Suttiyut T."/>
            <person name="Ogas R."/>
            <person name="Tomko P."/>
            <person name="Gavelis G."/>
            <person name="Widhalm J.R."/>
            <person name="Wisecaver J.H."/>
        </authorList>
    </citation>
    <scope>NUCLEOTIDE SEQUENCE</scope>
    <source>
        <strain evidence="1">ECLA1</strain>
    </source>
</reference>
<accession>A0AAE0ZWI3</accession>
<gene>
    <name evidence="1" type="ORF">RRG08_036643</name>
</gene>
<dbReference type="AlphaFoldDB" id="A0AAE0ZWI3"/>
<dbReference type="Proteomes" id="UP001283361">
    <property type="component" value="Unassembled WGS sequence"/>
</dbReference>
<protein>
    <submittedName>
        <fullName evidence="1">Uncharacterized protein</fullName>
    </submittedName>
</protein>
<evidence type="ECO:0000313" key="1">
    <source>
        <dbReference type="EMBL" id="KAK3775947.1"/>
    </source>
</evidence>
<name>A0AAE0ZWI3_9GAST</name>
<dbReference type="EMBL" id="JAWDGP010003255">
    <property type="protein sequence ID" value="KAK3775947.1"/>
    <property type="molecule type" value="Genomic_DNA"/>
</dbReference>
<evidence type="ECO:0000313" key="2">
    <source>
        <dbReference type="Proteomes" id="UP001283361"/>
    </source>
</evidence>
<organism evidence="1 2">
    <name type="scientific">Elysia crispata</name>
    <name type="common">lettuce slug</name>
    <dbReference type="NCBI Taxonomy" id="231223"/>
    <lineage>
        <taxon>Eukaryota</taxon>
        <taxon>Metazoa</taxon>
        <taxon>Spiralia</taxon>
        <taxon>Lophotrochozoa</taxon>
        <taxon>Mollusca</taxon>
        <taxon>Gastropoda</taxon>
        <taxon>Heterobranchia</taxon>
        <taxon>Euthyneura</taxon>
        <taxon>Panpulmonata</taxon>
        <taxon>Sacoglossa</taxon>
        <taxon>Placobranchoidea</taxon>
        <taxon>Plakobranchidae</taxon>
        <taxon>Elysia</taxon>
    </lineage>
</organism>
<comment type="caution">
    <text evidence="1">The sequence shown here is derived from an EMBL/GenBank/DDBJ whole genome shotgun (WGS) entry which is preliminary data.</text>
</comment>
<keyword evidence="2" id="KW-1185">Reference proteome</keyword>
<sequence length="84" mass="9427">MWTCYKQVSLTRPLRQRVTSPLTFPTPLSQRTLMPLTHTLAWSHQHPQAPSCLSHFPLTPVTSRLVISDLHSPLVPATGDVTRS</sequence>